<accession>A0A0N9UBU5</accession>
<dbReference type="Proteomes" id="UP000058074">
    <property type="component" value="Chromosome"/>
</dbReference>
<sequence>MGAEQFAYWLQGFAELNAEPPTPEQWQSIREHLAAVFTKVTPDVGARPLIQTGRIIRDPASTTLC</sequence>
<dbReference type="RefSeq" id="WP_054589872.1">
    <property type="nucleotide sequence ID" value="NZ_CP012700.1"/>
</dbReference>
<dbReference type="KEGG" id="smag:AN936_21815"/>
<dbReference type="OrthoDB" id="9182828at2"/>
<evidence type="ECO:0000313" key="1">
    <source>
        <dbReference type="EMBL" id="ALH82896.1"/>
    </source>
</evidence>
<dbReference type="PATRIC" id="fig|33050.5.peg.4517"/>
<name>A0A0N9UBU5_SPHMC</name>
<protein>
    <submittedName>
        <fullName evidence="1">Uncharacterized protein</fullName>
    </submittedName>
</protein>
<proteinExistence type="predicted"/>
<gene>
    <name evidence="1" type="ORF">AN936_21815</name>
</gene>
<organism evidence="1 2">
    <name type="scientific">Sphingopyxis macrogoltabida</name>
    <name type="common">Sphingomonas macrogoltabidus</name>
    <dbReference type="NCBI Taxonomy" id="33050"/>
    <lineage>
        <taxon>Bacteria</taxon>
        <taxon>Pseudomonadati</taxon>
        <taxon>Pseudomonadota</taxon>
        <taxon>Alphaproteobacteria</taxon>
        <taxon>Sphingomonadales</taxon>
        <taxon>Sphingomonadaceae</taxon>
        <taxon>Sphingopyxis</taxon>
    </lineage>
</organism>
<dbReference type="AlphaFoldDB" id="A0A0N9UBU5"/>
<dbReference type="EMBL" id="CP012700">
    <property type="protein sequence ID" value="ALH82896.1"/>
    <property type="molecule type" value="Genomic_DNA"/>
</dbReference>
<evidence type="ECO:0000313" key="2">
    <source>
        <dbReference type="Proteomes" id="UP000058074"/>
    </source>
</evidence>
<reference evidence="1 2" key="1">
    <citation type="journal article" date="2015" name="Genome Announc.">
        <title>Complete Genome Sequence of Polypropylene Glycol- and Polyethylene Glycol-Degrading Sphingopyxis macrogoltabida Strain EY-1.</title>
        <authorList>
            <person name="Ohtsubo Y."/>
            <person name="Nagata Y."/>
            <person name="Numata M."/>
            <person name="Tsuchikane K."/>
            <person name="Hosoyama A."/>
            <person name="Yamazoe A."/>
            <person name="Tsuda M."/>
            <person name="Fujita N."/>
            <person name="Kawai F."/>
        </authorList>
    </citation>
    <scope>NUCLEOTIDE SEQUENCE [LARGE SCALE GENOMIC DNA]</scope>
    <source>
        <strain evidence="1 2">EY-1</strain>
    </source>
</reference>